<dbReference type="PROSITE" id="PS00665">
    <property type="entry name" value="DHDPS_1"/>
    <property type="match status" value="1"/>
</dbReference>
<dbReference type="GO" id="GO:0019877">
    <property type="term" value="P:diaminopimelate biosynthetic process"/>
    <property type="evidence" value="ECO:0007669"/>
    <property type="project" value="UniProtKB-UniRule"/>
</dbReference>
<comment type="function">
    <text evidence="1 12">Catalyzes the condensation of (S)-aspartate-beta-semialdehyde [(S)-ASA] and pyruvate to 4-hydroxy-tetrahydrodipicolinate (HTPA).</text>
</comment>
<dbReference type="PANTHER" id="PTHR12128:SF66">
    <property type="entry name" value="4-HYDROXY-2-OXOGLUTARATE ALDOLASE, MITOCHONDRIAL"/>
    <property type="match status" value="1"/>
</dbReference>
<evidence type="ECO:0000256" key="14">
    <source>
        <dbReference type="PIRSR" id="PIRSR001365-1"/>
    </source>
</evidence>
<dbReference type="InterPro" id="IPR005263">
    <property type="entry name" value="DapA"/>
</dbReference>
<dbReference type="AlphaFoldDB" id="A0A2P7EGX9"/>
<feature type="site" description="Part of a proton relay during catalysis" evidence="12">
    <location>
        <position position="111"/>
    </location>
</feature>
<dbReference type="UniPathway" id="UPA00034">
    <property type="reaction ID" value="UER00017"/>
</dbReference>
<dbReference type="InterPro" id="IPR013785">
    <property type="entry name" value="Aldolase_TIM"/>
</dbReference>
<proteinExistence type="inferred from homology"/>
<evidence type="ECO:0000256" key="2">
    <source>
        <dbReference type="ARBA" id="ARBA00005120"/>
    </source>
</evidence>
<comment type="caution">
    <text evidence="12">Was originally thought to be a dihydrodipicolinate synthase (DHDPS), catalyzing the condensation of (S)-aspartate-beta-semialdehyde [(S)-ASA] and pyruvate to dihydrodipicolinate (DHDP). However, it was shown in E.coli that the product of the enzymatic reaction is not dihydrodipicolinate but in fact (4S)-4-hydroxy-2,3,4,5-tetrahydro-(2S)-dipicolinic acid (HTPA), and that the consecutive dehydration reaction leading to DHDP is not spontaneous but catalyzed by DapB.</text>
</comment>
<feature type="active site" description="Proton donor/acceptor" evidence="12 14">
    <location>
        <position position="138"/>
    </location>
</feature>
<evidence type="ECO:0000256" key="11">
    <source>
        <dbReference type="ARBA" id="ARBA00047836"/>
    </source>
</evidence>
<dbReference type="Proteomes" id="UP000240206">
    <property type="component" value="Unassembled WGS sequence"/>
</dbReference>
<keyword evidence="17" id="KW-1185">Reference proteome</keyword>
<organism evidence="16 17">
    <name type="scientific">Synechococcus lacustris str. Tous</name>
    <dbReference type="NCBI Taxonomy" id="1910958"/>
    <lineage>
        <taxon>Bacteria</taxon>
        <taxon>Bacillati</taxon>
        <taxon>Cyanobacteriota</taxon>
        <taxon>Cyanophyceae</taxon>
        <taxon>Synechococcales</taxon>
        <taxon>Synechococcaceae</taxon>
        <taxon>Synechococcus</taxon>
    </lineage>
</organism>
<evidence type="ECO:0000256" key="9">
    <source>
        <dbReference type="ARBA" id="ARBA00023239"/>
    </source>
</evidence>
<evidence type="ECO:0000256" key="7">
    <source>
        <dbReference type="ARBA" id="ARBA00022915"/>
    </source>
</evidence>
<dbReference type="GO" id="GO:0005829">
    <property type="term" value="C:cytosol"/>
    <property type="evidence" value="ECO:0007669"/>
    <property type="project" value="TreeGrafter"/>
</dbReference>
<evidence type="ECO:0000256" key="13">
    <source>
        <dbReference type="PIRNR" id="PIRNR001365"/>
    </source>
</evidence>
<evidence type="ECO:0000256" key="3">
    <source>
        <dbReference type="ARBA" id="ARBA00007592"/>
    </source>
</evidence>
<keyword evidence="8 12" id="KW-0457">Lysine biosynthesis</keyword>
<comment type="subunit">
    <text evidence="12">Homotetramer; dimer of dimers.</text>
</comment>
<dbReference type="InterPro" id="IPR020624">
    <property type="entry name" value="Schiff_base-form_aldolases_CS"/>
</dbReference>
<keyword evidence="6 12" id="KW-0028">Amino-acid biosynthesis</keyword>
<keyword evidence="10 12" id="KW-0704">Schiff base</keyword>
<evidence type="ECO:0000256" key="1">
    <source>
        <dbReference type="ARBA" id="ARBA00003294"/>
    </source>
</evidence>
<gene>
    <name evidence="12" type="primary">dapA</name>
    <name evidence="16" type="ORF">C7K08_02200</name>
</gene>
<dbReference type="Pfam" id="PF00701">
    <property type="entry name" value="DHDPS"/>
    <property type="match status" value="1"/>
</dbReference>
<dbReference type="RefSeq" id="WP_106499021.1">
    <property type="nucleotide sequence ID" value="NZ_PXVC01000005.1"/>
</dbReference>
<comment type="catalytic activity">
    <reaction evidence="11 12">
        <text>L-aspartate 4-semialdehyde + pyruvate = (2S,4S)-4-hydroxy-2,3,4,5-tetrahydrodipicolinate + H2O + H(+)</text>
        <dbReference type="Rhea" id="RHEA:34171"/>
        <dbReference type="ChEBI" id="CHEBI:15361"/>
        <dbReference type="ChEBI" id="CHEBI:15377"/>
        <dbReference type="ChEBI" id="CHEBI:15378"/>
        <dbReference type="ChEBI" id="CHEBI:67139"/>
        <dbReference type="ChEBI" id="CHEBI:537519"/>
        <dbReference type="EC" id="4.3.3.7"/>
    </reaction>
</comment>
<sequence>MSSAVFGRLVTAMVTPFDADGAVDLGLAGRLAHHLVEHGSDALVVCGTTGESPTLSWDEQHALLQAVHLAVAGKAKVLAGTGSNCTAEAVEATRQAAALGADGALVVVPYYNKPPQEGMEAHFAAVAEAAADLPLMLYNIPGRTGASLAPETTARLLRYSNVVAYKAASGSVDEVSQLRAVCGDRLAIYSGDDSLTLPMLALGAVGVVSVASHLVGEELQQMIQAFLAGEVQKALAIHERLLPLMKGLFCSSNPIPLKAALELEGWPVGSARLPLLPASNAVRESLAVLLAALRPT</sequence>
<keyword evidence="9 12" id="KW-0456">Lyase</keyword>
<comment type="pathway">
    <text evidence="2 12">Amino-acid biosynthesis; L-lysine biosynthesis via DAP pathway; (S)-tetrahydrodipicolinate from L-aspartate: step 3/4.</text>
</comment>
<keyword evidence="7 12" id="KW-0220">Diaminopimelate biosynthesis</keyword>
<reference evidence="17" key="1">
    <citation type="submission" date="2018-03" db="EMBL/GenBank/DDBJ databases">
        <title>Ecological and genomic features of two cosmopolitan and abundant freshwater picocyanobacteria.</title>
        <authorList>
            <person name="Cabello-Yeves P.J."/>
            <person name="Picazo A."/>
            <person name="Camacho A."/>
            <person name="Callieri C."/>
            <person name="Rosselli R."/>
            <person name="Roda-Garcia J."/>
            <person name="Coutinho F.H."/>
            <person name="Rodriguez-Valera F."/>
        </authorList>
    </citation>
    <scope>NUCLEOTIDE SEQUENCE [LARGE SCALE GENOMIC DNA]</scope>
    <source>
        <strain evidence="17">Tous</strain>
    </source>
</reference>
<evidence type="ECO:0000256" key="5">
    <source>
        <dbReference type="ARBA" id="ARBA00022490"/>
    </source>
</evidence>
<dbReference type="PIRSF" id="PIRSF001365">
    <property type="entry name" value="DHDPS"/>
    <property type="match status" value="1"/>
</dbReference>
<evidence type="ECO:0000256" key="8">
    <source>
        <dbReference type="ARBA" id="ARBA00023154"/>
    </source>
</evidence>
<dbReference type="Gene3D" id="3.20.20.70">
    <property type="entry name" value="Aldolase class I"/>
    <property type="match status" value="1"/>
</dbReference>
<evidence type="ECO:0000256" key="15">
    <source>
        <dbReference type="PIRSR" id="PIRSR001365-2"/>
    </source>
</evidence>
<dbReference type="PRINTS" id="PR00146">
    <property type="entry name" value="DHPICSNTHASE"/>
</dbReference>
<dbReference type="InterPro" id="IPR002220">
    <property type="entry name" value="DapA-like"/>
</dbReference>
<feature type="active site" description="Schiff-base intermediate with substrate" evidence="12 14">
    <location>
        <position position="166"/>
    </location>
</feature>
<evidence type="ECO:0000313" key="16">
    <source>
        <dbReference type="EMBL" id="PSI02475.1"/>
    </source>
</evidence>
<dbReference type="GO" id="GO:0009089">
    <property type="term" value="P:lysine biosynthetic process via diaminopimelate"/>
    <property type="evidence" value="ECO:0007669"/>
    <property type="project" value="UniProtKB-UniRule"/>
</dbReference>
<dbReference type="SMART" id="SM01130">
    <property type="entry name" value="DHDPS"/>
    <property type="match status" value="1"/>
</dbReference>
<dbReference type="NCBIfam" id="TIGR00674">
    <property type="entry name" value="dapA"/>
    <property type="match status" value="1"/>
</dbReference>
<keyword evidence="5 12" id="KW-0963">Cytoplasm</keyword>
<evidence type="ECO:0000313" key="17">
    <source>
        <dbReference type="Proteomes" id="UP000240206"/>
    </source>
</evidence>
<accession>A0A2P7EGX9</accession>
<dbReference type="SUPFAM" id="SSF51569">
    <property type="entry name" value="Aldolase"/>
    <property type="match status" value="1"/>
</dbReference>
<name>A0A2P7EGX9_9SYNE</name>
<dbReference type="HAMAP" id="MF_00418">
    <property type="entry name" value="DapA"/>
    <property type="match status" value="1"/>
</dbReference>
<dbReference type="EMBL" id="PXVC01000005">
    <property type="protein sequence ID" value="PSI02475.1"/>
    <property type="molecule type" value="Genomic_DNA"/>
</dbReference>
<evidence type="ECO:0000256" key="10">
    <source>
        <dbReference type="ARBA" id="ARBA00023270"/>
    </source>
</evidence>
<dbReference type="GO" id="GO:0008840">
    <property type="term" value="F:4-hydroxy-tetrahydrodipicolinate synthase activity"/>
    <property type="evidence" value="ECO:0007669"/>
    <property type="project" value="UniProtKB-UniRule"/>
</dbReference>
<feature type="binding site" evidence="12 15">
    <location>
        <position position="49"/>
    </location>
    <ligand>
        <name>pyruvate</name>
        <dbReference type="ChEBI" id="CHEBI:15361"/>
    </ligand>
</feature>
<feature type="binding site" evidence="12 15">
    <location>
        <position position="208"/>
    </location>
    <ligand>
        <name>pyruvate</name>
        <dbReference type="ChEBI" id="CHEBI:15361"/>
    </ligand>
</feature>
<dbReference type="EC" id="4.3.3.7" evidence="4 12"/>
<evidence type="ECO:0000256" key="6">
    <source>
        <dbReference type="ARBA" id="ARBA00022605"/>
    </source>
</evidence>
<dbReference type="STRING" id="1910958.BTM30_07830"/>
<evidence type="ECO:0000256" key="4">
    <source>
        <dbReference type="ARBA" id="ARBA00012086"/>
    </source>
</evidence>
<evidence type="ECO:0000256" key="12">
    <source>
        <dbReference type="HAMAP-Rule" id="MF_00418"/>
    </source>
</evidence>
<dbReference type="PANTHER" id="PTHR12128">
    <property type="entry name" value="DIHYDRODIPICOLINATE SYNTHASE"/>
    <property type="match status" value="1"/>
</dbReference>
<protein>
    <recommendedName>
        <fullName evidence="4 12">4-hydroxy-tetrahydrodipicolinate synthase</fullName>
        <shortName evidence="12">HTPA synthase</shortName>
        <ecNumber evidence="4 12">4.3.3.7</ecNumber>
    </recommendedName>
</protein>
<comment type="subcellular location">
    <subcellularLocation>
        <location evidence="12">Cytoplasm</location>
    </subcellularLocation>
</comment>
<dbReference type="CDD" id="cd00950">
    <property type="entry name" value="DHDPS"/>
    <property type="match status" value="1"/>
</dbReference>
<feature type="site" description="Part of a proton relay during catalysis" evidence="12">
    <location>
        <position position="48"/>
    </location>
</feature>
<comment type="similarity">
    <text evidence="3 12 13">Belongs to the DapA family.</text>
</comment>
<comment type="caution">
    <text evidence="16">The sequence shown here is derived from an EMBL/GenBank/DDBJ whole genome shotgun (WGS) entry which is preliminary data.</text>
</comment>